<organism evidence="1 2">
    <name type="scientific">Paenibacillus illinoisensis</name>
    <dbReference type="NCBI Taxonomy" id="59845"/>
    <lineage>
        <taxon>Bacteria</taxon>
        <taxon>Bacillati</taxon>
        <taxon>Bacillota</taxon>
        <taxon>Bacilli</taxon>
        <taxon>Bacillales</taxon>
        <taxon>Paenibacillaceae</taxon>
        <taxon>Paenibacillus</taxon>
    </lineage>
</organism>
<dbReference type="AlphaFoldDB" id="A0A2W0CC77"/>
<gene>
    <name evidence="1" type="ORF">PIL02S_03450</name>
</gene>
<name>A0A2W0CC77_9BACL</name>
<evidence type="ECO:0000313" key="1">
    <source>
        <dbReference type="EMBL" id="PYY28299.1"/>
    </source>
</evidence>
<reference evidence="1 2" key="1">
    <citation type="submission" date="2018-01" db="EMBL/GenBank/DDBJ databases">
        <title>Genome sequence of the PGP bacterium Paenibacillus illinoisensis E3.</title>
        <authorList>
            <person name="Rolli E."/>
            <person name="Marasco R."/>
            <person name="Bessem C."/>
            <person name="Michoud G."/>
            <person name="Gaiarsa S."/>
            <person name="Borin S."/>
            <person name="Daffonchio D."/>
        </authorList>
    </citation>
    <scope>NUCLEOTIDE SEQUENCE [LARGE SCALE GENOMIC DNA]</scope>
    <source>
        <strain evidence="1 2">E3</strain>
    </source>
</reference>
<dbReference type="RefSeq" id="WP_110820949.1">
    <property type="nucleotide sequence ID" value="NZ_PRLG01000020.1"/>
</dbReference>
<dbReference type="Proteomes" id="UP000247459">
    <property type="component" value="Unassembled WGS sequence"/>
</dbReference>
<accession>A0A2W0CC77</accession>
<dbReference type="OrthoDB" id="2677612at2"/>
<comment type="caution">
    <text evidence="1">The sequence shown here is derived from an EMBL/GenBank/DDBJ whole genome shotgun (WGS) entry which is preliminary data.</text>
</comment>
<sequence length="197" mass="22408">MSLITVIAKEKYCCVMSDGRVVDQETGEVKKEDLQKFINYDNRAFIAYAGGKEMCDIILNDIAEVKTYDFDLWLKAFQQLFDRYQLKDLYLIDQMRYKVSLLFGGRNEKGEIEIYSISSITGAVEHYLPQNDQVAVTFLCSENVGDGSKVMDFLGEKLTNGGHQTPSQALSTMKLTNTFVSDVDWSVGKKTFRMVIK</sequence>
<proteinExistence type="predicted"/>
<protein>
    <submittedName>
        <fullName evidence="1">Uncharacterized protein</fullName>
    </submittedName>
</protein>
<evidence type="ECO:0000313" key="2">
    <source>
        <dbReference type="Proteomes" id="UP000247459"/>
    </source>
</evidence>
<dbReference type="EMBL" id="PRLG01000020">
    <property type="protein sequence ID" value="PYY28299.1"/>
    <property type="molecule type" value="Genomic_DNA"/>
</dbReference>